<keyword evidence="4 5" id="KW-0472">Membrane</keyword>
<dbReference type="Proteomes" id="UP000198510">
    <property type="component" value="Unassembled WGS sequence"/>
</dbReference>
<reference evidence="6 7" key="1">
    <citation type="submission" date="2016-10" db="EMBL/GenBank/DDBJ databases">
        <authorList>
            <person name="de Groot N.N."/>
        </authorList>
    </citation>
    <scope>NUCLEOTIDE SEQUENCE [LARGE SCALE GENOMIC DNA]</scope>
    <source>
        <strain evidence="6 7">DSM 25186</strain>
    </source>
</reference>
<dbReference type="RefSeq" id="WP_089686513.1">
    <property type="nucleotide sequence ID" value="NZ_FNFO01000011.1"/>
</dbReference>
<comment type="subcellular location">
    <subcellularLocation>
        <location evidence="1">Endomembrane system</location>
        <topology evidence="1">Multi-pass membrane protein</topology>
    </subcellularLocation>
</comment>
<evidence type="ECO:0000256" key="1">
    <source>
        <dbReference type="ARBA" id="ARBA00004127"/>
    </source>
</evidence>
<dbReference type="Gene3D" id="1.20.120.1630">
    <property type="match status" value="1"/>
</dbReference>
<protein>
    <submittedName>
        <fullName evidence="6">Protein-S-isoprenylcysteine O-methyltransferase Ste14</fullName>
    </submittedName>
</protein>
<dbReference type="AlphaFoldDB" id="A0A1G9R454"/>
<sequence>MSTTPSNHANVKFPPPLMYVAVFLLGFLMQWLIPLPEVYLLLRWIGGGLLGAAGSVLVGWALWLFWQDRTNPLPHKPSRALVIRGPYRLTRNPMYVGMLFLYVGLALLLGNWWPVILVPLITELINRFVIQKEEAYLTQRFGGDYTRYQTRVGRWL</sequence>
<keyword evidence="6" id="KW-0489">Methyltransferase</keyword>
<evidence type="ECO:0000256" key="4">
    <source>
        <dbReference type="ARBA" id="ARBA00023136"/>
    </source>
</evidence>
<keyword evidence="2 5" id="KW-0812">Transmembrane</keyword>
<dbReference type="GO" id="GO:0032259">
    <property type="term" value="P:methylation"/>
    <property type="evidence" value="ECO:0007669"/>
    <property type="project" value="UniProtKB-KW"/>
</dbReference>
<evidence type="ECO:0000256" key="2">
    <source>
        <dbReference type="ARBA" id="ARBA00022692"/>
    </source>
</evidence>
<gene>
    <name evidence="6" type="ORF">SAMN05421823_11130</name>
</gene>
<organism evidence="6 7">
    <name type="scientific">Catalinimonas alkaloidigena</name>
    <dbReference type="NCBI Taxonomy" id="1075417"/>
    <lineage>
        <taxon>Bacteria</taxon>
        <taxon>Pseudomonadati</taxon>
        <taxon>Bacteroidota</taxon>
        <taxon>Cytophagia</taxon>
        <taxon>Cytophagales</taxon>
        <taxon>Catalimonadaceae</taxon>
        <taxon>Catalinimonas</taxon>
    </lineage>
</organism>
<evidence type="ECO:0000256" key="3">
    <source>
        <dbReference type="ARBA" id="ARBA00022989"/>
    </source>
</evidence>
<feature type="transmembrane region" description="Helical" evidence="5">
    <location>
        <begin position="16"/>
        <end position="33"/>
    </location>
</feature>
<dbReference type="Pfam" id="PF04191">
    <property type="entry name" value="PEMT"/>
    <property type="match status" value="1"/>
</dbReference>
<keyword evidence="7" id="KW-1185">Reference proteome</keyword>
<evidence type="ECO:0000256" key="5">
    <source>
        <dbReference type="SAM" id="Phobius"/>
    </source>
</evidence>
<dbReference type="STRING" id="1075417.SAMN05421823_11130"/>
<keyword evidence="6" id="KW-0808">Transferase</keyword>
<proteinExistence type="predicted"/>
<dbReference type="OrthoDB" id="9809773at2"/>
<dbReference type="PANTHER" id="PTHR43847">
    <property type="entry name" value="BLL3993 PROTEIN"/>
    <property type="match status" value="1"/>
</dbReference>
<accession>A0A1G9R454</accession>
<dbReference type="InterPro" id="IPR007318">
    <property type="entry name" value="Phopholipid_MeTrfase"/>
</dbReference>
<dbReference type="InterPro" id="IPR052527">
    <property type="entry name" value="Metal_cation-efflux_comp"/>
</dbReference>
<dbReference type="PANTHER" id="PTHR43847:SF1">
    <property type="entry name" value="BLL3993 PROTEIN"/>
    <property type="match status" value="1"/>
</dbReference>
<feature type="transmembrane region" description="Helical" evidence="5">
    <location>
        <begin position="99"/>
        <end position="122"/>
    </location>
</feature>
<keyword evidence="3 5" id="KW-1133">Transmembrane helix</keyword>
<name>A0A1G9R454_9BACT</name>
<dbReference type="GO" id="GO:0012505">
    <property type="term" value="C:endomembrane system"/>
    <property type="evidence" value="ECO:0007669"/>
    <property type="project" value="UniProtKB-SubCell"/>
</dbReference>
<evidence type="ECO:0000313" key="6">
    <source>
        <dbReference type="EMBL" id="SDM18092.1"/>
    </source>
</evidence>
<feature type="transmembrane region" description="Helical" evidence="5">
    <location>
        <begin position="40"/>
        <end position="66"/>
    </location>
</feature>
<evidence type="ECO:0000313" key="7">
    <source>
        <dbReference type="Proteomes" id="UP000198510"/>
    </source>
</evidence>
<dbReference type="GO" id="GO:0008168">
    <property type="term" value="F:methyltransferase activity"/>
    <property type="evidence" value="ECO:0007669"/>
    <property type="project" value="UniProtKB-KW"/>
</dbReference>
<dbReference type="EMBL" id="FNFO01000011">
    <property type="protein sequence ID" value="SDM18092.1"/>
    <property type="molecule type" value="Genomic_DNA"/>
</dbReference>